<reference evidence="2" key="1">
    <citation type="submission" date="2022-09" db="EMBL/GenBank/DDBJ databases">
        <title>Fusarium specimens isolated from Avocado Roots.</title>
        <authorList>
            <person name="Stajich J."/>
            <person name="Roper C."/>
            <person name="Heimlech-Rivalta G."/>
        </authorList>
    </citation>
    <scope>NUCLEOTIDE SEQUENCE</scope>
    <source>
        <strain evidence="2">CF00136</strain>
    </source>
</reference>
<gene>
    <name evidence="2" type="ORF">NW762_012063</name>
</gene>
<dbReference type="OrthoDB" id="5099141at2759"/>
<dbReference type="EMBL" id="JAOQAZ010000031">
    <property type="protein sequence ID" value="KAJ4250248.1"/>
    <property type="molecule type" value="Genomic_DNA"/>
</dbReference>
<sequence>MKFNDIVLVALAASTEASPLMSKREEVWDNKESLCQRSTRTPEEAAAVWEDTAAGVQLELFIKSQWEHQNSWLKNMESGIQGGSISGKSPASGCGALSGDCAPLNDMPCDEQFDKFGKSPLGKISYWIFKAAEGARNKLLGIKDQLTEQTIISNGQIEQMAVDFGGNDDGGAQTLTWLSASASMAGALGGLVPGAGPGIGAGFGFLSGLFSGLAAEAEGDEVDTADIKSGLAKAYEKAQGKIDLILSLAMGGGTNPEDYDVLPAPEWDTYETKIAKFFNGGWWLTDDDAASVSLVLRSVGNNLAMKVANSVMKSAELKLVAEKNDDIKTAEDCGFGPGRQWMELKDGRFYCFYLMRGSNNLEDVDDAVYDKMAEHGLGNREAYYRNIIDCTLNGGGEVDASNLVFGEVPRCFFDLPAKFVERDHNSCGLMDCRANKESDLE</sequence>
<feature type="signal peptide" evidence="1">
    <location>
        <begin position="1"/>
        <end position="17"/>
    </location>
</feature>
<protein>
    <submittedName>
        <fullName evidence="2">Uncharacterized protein</fullName>
    </submittedName>
</protein>
<keyword evidence="1" id="KW-0732">Signal</keyword>
<evidence type="ECO:0000313" key="3">
    <source>
        <dbReference type="Proteomes" id="UP001152049"/>
    </source>
</evidence>
<feature type="chain" id="PRO_5040907217" evidence="1">
    <location>
        <begin position="18"/>
        <end position="441"/>
    </location>
</feature>
<keyword evidence="3" id="KW-1185">Reference proteome</keyword>
<evidence type="ECO:0000313" key="2">
    <source>
        <dbReference type="EMBL" id="KAJ4250248.1"/>
    </source>
</evidence>
<dbReference type="AlphaFoldDB" id="A0A9W8RR16"/>
<proteinExistence type="predicted"/>
<dbReference type="Proteomes" id="UP001152049">
    <property type="component" value="Unassembled WGS sequence"/>
</dbReference>
<comment type="caution">
    <text evidence="2">The sequence shown here is derived from an EMBL/GenBank/DDBJ whole genome shotgun (WGS) entry which is preliminary data.</text>
</comment>
<name>A0A9W8RR16_9HYPO</name>
<evidence type="ECO:0000256" key="1">
    <source>
        <dbReference type="SAM" id="SignalP"/>
    </source>
</evidence>
<organism evidence="2 3">
    <name type="scientific">Fusarium torreyae</name>
    <dbReference type="NCBI Taxonomy" id="1237075"/>
    <lineage>
        <taxon>Eukaryota</taxon>
        <taxon>Fungi</taxon>
        <taxon>Dikarya</taxon>
        <taxon>Ascomycota</taxon>
        <taxon>Pezizomycotina</taxon>
        <taxon>Sordariomycetes</taxon>
        <taxon>Hypocreomycetidae</taxon>
        <taxon>Hypocreales</taxon>
        <taxon>Nectriaceae</taxon>
        <taxon>Fusarium</taxon>
    </lineage>
</organism>
<accession>A0A9W8RR16</accession>